<dbReference type="InParanoid" id="T1FJ24"/>
<evidence type="ECO:0008006" key="5">
    <source>
        <dbReference type="Google" id="ProtNLM"/>
    </source>
</evidence>
<protein>
    <recommendedName>
        <fullName evidence="5">Ig-like domain-containing protein</fullName>
    </recommendedName>
</protein>
<reference evidence="2 4" key="2">
    <citation type="journal article" date="2013" name="Nature">
        <title>Insights into bilaterian evolution from three spiralian genomes.</title>
        <authorList>
            <person name="Simakov O."/>
            <person name="Marletaz F."/>
            <person name="Cho S.J."/>
            <person name="Edsinger-Gonzales E."/>
            <person name="Havlak P."/>
            <person name="Hellsten U."/>
            <person name="Kuo D.H."/>
            <person name="Larsson T."/>
            <person name="Lv J."/>
            <person name="Arendt D."/>
            <person name="Savage R."/>
            <person name="Osoegawa K."/>
            <person name="de Jong P."/>
            <person name="Grimwood J."/>
            <person name="Chapman J.A."/>
            <person name="Shapiro H."/>
            <person name="Aerts A."/>
            <person name="Otillar R.P."/>
            <person name="Terry A.Y."/>
            <person name="Boore J.L."/>
            <person name="Grigoriev I.V."/>
            <person name="Lindberg D.R."/>
            <person name="Seaver E.C."/>
            <person name="Weisblat D.A."/>
            <person name="Putnam N.H."/>
            <person name="Rokhsar D.S."/>
        </authorList>
    </citation>
    <scope>NUCLEOTIDE SEQUENCE</scope>
</reference>
<evidence type="ECO:0000313" key="2">
    <source>
        <dbReference type="EMBL" id="ESN89982.1"/>
    </source>
</evidence>
<dbReference type="InterPro" id="IPR032675">
    <property type="entry name" value="LRR_dom_sf"/>
</dbReference>
<dbReference type="AlphaFoldDB" id="T1FJ24"/>
<gene>
    <name evidence="3" type="primary">20208823</name>
    <name evidence="2" type="ORF">HELRODRAFT_182993</name>
</gene>
<dbReference type="Gene3D" id="3.80.10.10">
    <property type="entry name" value="Ribonuclease Inhibitor"/>
    <property type="match status" value="1"/>
</dbReference>
<dbReference type="Proteomes" id="UP000015101">
    <property type="component" value="Unassembled WGS sequence"/>
</dbReference>
<evidence type="ECO:0000256" key="1">
    <source>
        <dbReference type="SAM" id="SignalP"/>
    </source>
</evidence>
<feature type="signal peptide" evidence="1">
    <location>
        <begin position="1"/>
        <end position="25"/>
    </location>
</feature>
<organism evidence="3 4">
    <name type="scientific">Helobdella robusta</name>
    <name type="common">Californian leech</name>
    <dbReference type="NCBI Taxonomy" id="6412"/>
    <lineage>
        <taxon>Eukaryota</taxon>
        <taxon>Metazoa</taxon>
        <taxon>Spiralia</taxon>
        <taxon>Lophotrochozoa</taxon>
        <taxon>Annelida</taxon>
        <taxon>Clitellata</taxon>
        <taxon>Hirudinea</taxon>
        <taxon>Rhynchobdellida</taxon>
        <taxon>Glossiphoniidae</taxon>
        <taxon>Helobdella</taxon>
    </lineage>
</organism>
<accession>T1FJ24</accession>
<dbReference type="EnsemblMetazoa" id="HelroT182993">
    <property type="protein sequence ID" value="HelroP182993"/>
    <property type="gene ID" value="HelroG182993"/>
</dbReference>
<keyword evidence="4" id="KW-1185">Reference proteome</keyword>
<dbReference type="SUPFAM" id="SSF52047">
    <property type="entry name" value="RNI-like"/>
    <property type="match status" value="1"/>
</dbReference>
<keyword evidence="1" id="KW-0732">Signal</keyword>
<dbReference type="EMBL" id="AMQM01008514">
    <property type="status" value="NOT_ANNOTATED_CDS"/>
    <property type="molecule type" value="Genomic_DNA"/>
</dbReference>
<reference evidence="3" key="3">
    <citation type="submission" date="2015-06" db="UniProtKB">
        <authorList>
            <consortium name="EnsemblMetazoa"/>
        </authorList>
    </citation>
    <scope>IDENTIFICATION</scope>
</reference>
<dbReference type="CTD" id="20208823"/>
<feature type="chain" id="PRO_5010980736" description="Ig-like domain-containing protein" evidence="1">
    <location>
        <begin position="26"/>
        <end position="489"/>
    </location>
</feature>
<proteinExistence type="predicted"/>
<sequence length="489" mass="55618">MKITHFNKLFQIFITVFILLTTAIATYHQEVTTAATNAPSTASADIETSQKSAHGFKASYGVSFEKGAIESNCSEVCSSTNCTFENCFMAIMNEPFPALAIKAELHLSFINVRFGKINKSFFDWLTIIKLLIENCVTQYRIPENLFSNVLFLKQLYIVNSPNFSDIFWSNDAFVFPLMRSLEELFVDENIPDDEQAILSTASVLQSSPNFRTLVLTGNTRALKVLNKLKRIRRLTFRDIQFYYVLEYLKLWNVQASVRQLVFDRVGQLNLNDNVLETFTNLHSVALYSCPDVNVDDDLYKVMYFTNITAYDQPDVQKKLDAIYAKAVQNLREYPIDEFSEEDLLMQTPNDDEDEHADFTTKPRGTTIKKKTLEILDAKAEIQANNLRISCEVVGKAPIYVSVKFPNGSSVNFMKEVTQPSYVFVYNEANVDICNRKGAFVCSAQSAFGGSDSFEFSLFEELRVKSDCWMVRMKSFGMVGAFGIVGFFSW</sequence>
<evidence type="ECO:0000313" key="3">
    <source>
        <dbReference type="EnsemblMetazoa" id="HelroP182993"/>
    </source>
</evidence>
<reference evidence="4" key="1">
    <citation type="submission" date="2012-12" db="EMBL/GenBank/DDBJ databases">
        <authorList>
            <person name="Hellsten U."/>
            <person name="Grimwood J."/>
            <person name="Chapman J.A."/>
            <person name="Shapiro H."/>
            <person name="Aerts A."/>
            <person name="Otillar R.P."/>
            <person name="Terry A.Y."/>
            <person name="Boore J.L."/>
            <person name="Simakov O."/>
            <person name="Marletaz F."/>
            <person name="Cho S.-J."/>
            <person name="Edsinger-Gonzales E."/>
            <person name="Havlak P."/>
            <person name="Kuo D.-H."/>
            <person name="Larsson T."/>
            <person name="Lv J."/>
            <person name="Arendt D."/>
            <person name="Savage R."/>
            <person name="Osoegawa K."/>
            <person name="de Jong P."/>
            <person name="Lindberg D.R."/>
            <person name="Seaver E.C."/>
            <person name="Weisblat D.A."/>
            <person name="Putnam N.H."/>
            <person name="Grigoriev I.V."/>
            <person name="Rokhsar D.S."/>
        </authorList>
    </citation>
    <scope>NUCLEOTIDE SEQUENCE</scope>
</reference>
<evidence type="ECO:0000313" key="4">
    <source>
        <dbReference type="Proteomes" id="UP000015101"/>
    </source>
</evidence>
<dbReference type="KEGG" id="hro:HELRODRAFT_182993"/>
<dbReference type="EMBL" id="KB097788">
    <property type="protein sequence ID" value="ESN89982.1"/>
    <property type="molecule type" value="Genomic_DNA"/>
</dbReference>
<dbReference type="GeneID" id="20208823"/>
<name>T1FJ24_HELRO</name>
<dbReference type="HOGENOM" id="CLU_558117_0_0_1"/>
<dbReference type="RefSeq" id="XP_009031958.1">
    <property type="nucleotide sequence ID" value="XM_009033710.1"/>
</dbReference>